<feature type="transmembrane region" description="Helical" evidence="2">
    <location>
        <begin position="184"/>
        <end position="202"/>
    </location>
</feature>
<organism evidence="3 4">
    <name type="scientific">Favolaschia claudopus</name>
    <dbReference type="NCBI Taxonomy" id="2862362"/>
    <lineage>
        <taxon>Eukaryota</taxon>
        <taxon>Fungi</taxon>
        <taxon>Dikarya</taxon>
        <taxon>Basidiomycota</taxon>
        <taxon>Agaricomycotina</taxon>
        <taxon>Agaricomycetes</taxon>
        <taxon>Agaricomycetidae</taxon>
        <taxon>Agaricales</taxon>
        <taxon>Marasmiineae</taxon>
        <taxon>Mycenaceae</taxon>
        <taxon>Favolaschia</taxon>
    </lineage>
</organism>
<reference evidence="3 4" key="1">
    <citation type="journal article" date="2024" name="J Genomics">
        <title>Draft genome sequencing and assembly of Favolaschia claudopus CIRM-BRFM 2984 isolated from oak limbs.</title>
        <authorList>
            <person name="Navarro D."/>
            <person name="Drula E."/>
            <person name="Chaduli D."/>
            <person name="Cazenave R."/>
            <person name="Ahrendt S."/>
            <person name="Wang J."/>
            <person name="Lipzen A."/>
            <person name="Daum C."/>
            <person name="Barry K."/>
            <person name="Grigoriev I.V."/>
            <person name="Favel A."/>
            <person name="Rosso M.N."/>
            <person name="Martin F."/>
        </authorList>
    </citation>
    <scope>NUCLEOTIDE SEQUENCE [LARGE SCALE GENOMIC DNA]</scope>
    <source>
        <strain evidence="3 4">CIRM-BRFM 2984</strain>
    </source>
</reference>
<dbReference type="EMBL" id="JAWWNJ010000071">
    <property type="protein sequence ID" value="KAK7007424.1"/>
    <property type="molecule type" value="Genomic_DNA"/>
</dbReference>
<keyword evidence="4" id="KW-1185">Reference proteome</keyword>
<gene>
    <name evidence="3" type="ORF">R3P38DRAFT_3403781</name>
</gene>
<feature type="transmembrane region" description="Helical" evidence="2">
    <location>
        <begin position="52"/>
        <end position="74"/>
    </location>
</feature>
<feature type="region of interest" description="Disordered" evidence="1">
    <location>
        <begin position="1"/>
        <end position="42"/>
    </location>
</feature>
<protein>
    <submittedName>
        <fullName evidence="3">Uncharacterized protein</fullName>
    </submittedName>
</protein>
<dbReference type="Proteomes" id="UP001362999">
    <property type="component" value="Unassembled WGS sequence"/>
</dbReference>
<proteinExistence type="predicted"/>
<sequence length="773" mass="84350">MQSHSVVDVHRQPSEQTLREAHETPEESRLLSTEKPDSNGQVHSTFLSRSPFIIISTLFYLALAVYAWVVTCILSRKPIGVNYYGIRVLNKDNNGWGWVGAQTFHALFVNSEKHFRAARIIQSIVSVLTVPLTSAACTRAAVVFLQSGRRSGRLSMRQAIALADGAWTDIPLVLSLLFGGWKRYGSSLLVAAIFLNALGTATDSGHVISLTRARLASTTNSQPQMNLWSQAPDCNLLTQPGRNSPLCVIGGSQYVLGNMTLLEDPFFSQLPVGFSTGLVKQLAPCINSTAHRENITADAFPPNCDRYANVSNGQAYAVEVCMPANVTASPWKSQHTRQDFSKAMYLNITLSGWDFSSSLGFANTSYYSKITVNTTAGYFELPNYMNGGVNGPLLVDDPANYCDLNCEPQGFLADSIYDHNITARATPISGSASDAAAQLLHTRNKGPLLTIAVTLFGIGSFIDLAQSYQAYFAAADTHNGLDSSISCLNVPFIPLLRTPHGVDPCVQYTDDPSSASASRNVAQYLWSFVYTSSDGFAGERIQNAFTSAAFIANEAWMMSHPATGMLEVTYDYGADTQIPVISTKAIILLSALLGVFLSSLLALAIYGTWCPHWTLSLDSFAMLRIGASLADRFPGPLVIVEDADSCQVLDDTPGWISDASGGMGAVGELAVGADTPLLRNRRYHCQELPDSRLMSYVCGCAEKIKFSSWEKERERERKERPLMTTRASVPQISRYQTPLQSVQRAIRHLDFLSLMNRDAGGPRIIDPNAWSES</sequence>
<dbReference type="AlphaFoldDB" id="A0AAW0AF70"/>
<evidence type="ECO:0000256" key="2">
    <source>
        <dbReference type="SAM" id="Phobius"/>
    </source>
</evidence>
<evidence type="ECO:0000313" key="4">
    <source>
        <dbReference type="Proteomes" id="UP001362999"/>
    </source>
</evidence>
<evidence type="ECO:0000256" key="1">
    <source>
        <dbReference type="SAM" id="MobiDB-lite"/>
    </source>
</evidence>
<comment type="caution">
    <text evidence="3">The sequence shown here is derived from an EMBL/GenBank/DDBJ whole genome shotgun (WGS) entry which is preliminary data.</text>
</comment>
<accession>A0AAW0AF70</accession>
<keyword evidence="2" id="KW-0472">Membrane</keyword>
<keyword evidence="2" id="KW-0812">Transmembrane</keyword>
<name>A0AAW0AF70_9AGAR</name>
<evidence type="ECO:0000313" key="3">
    <source>
        <dbReference type="EMBL" id="KAK7007424.1"/>
    </source>
</evidence>
<feature type="compositionally biased region" description="Basic and acidic residues" evidence="1">
    <location>
        <begin position="7"/>
        <end position="37"/>
    </location>
</feature>
<keyword evidence="2" id="KW-1133">Transmembrane helix</keyword>
<feature type="transmembrane region" description="Helical" evidence="2">
    <location>
        <begin position="586"/>
        <end position="609"/>
    </location>
</feature>